<comment type="caution">
    <text evidence="9">The sequence shown here is derived from an EMBL/GenBank/DDBJ whole genome shotgun (WGS) entry which is preliminary data.</text>
</comment>
<evidence type="ECO:0000256" key="5">
    <source>
        <dbReference type="SAM" id="MobiDB-lite"/>
    </source>
</evidence>
<dbReference type="OrthoDB" id="9816361at2"/>
<keyword evidence="4 6" id="KW-0472">Membrane</keyword>
<feature type="domain" description="SHOCT" evidence="8">
    <location>
        <begin position="131"/>
        <end position="154"/>
    </location>
</feature>
<evidence type="ECO:0000256" key="6">
    <source>
        <dbReference type="SAM" id="Phobius"/>
    </source>
</evidence>
<evidence type="ECO:0000256" key="3">
    <source>
        <dbReference type="ARBA" id="ARBA00022989"/>
    </source>
</evidence>
<feature type="domain" description="TM2" evidence="7">
    <location>
        <begin position="37"/>
        <end position="85"/>
    </location>
</feature>
<evidence type="ECO:0000313" key="10">
    <source>
        <dbReference type="Proteomes" id="UP000321046"/>
    </source>
</evidence>
<evidence type="ECO:0000256" key="1">
    <source>
        <dbReference type="ARBA" id="ARBA00004141"/>
    </source>
</evidence>
<feature type="transmembrane region" description="Helical" evidence="6">
    <location>
        <begin position="65"/>
        <end position="89"/>
    </location>
</feature>
<dbReference type="Pfam" id="PF09851">
    <property type="entry name" value="SHOCT"/>
    <property type="match status" value="1"/>
</dbReference>
<protein>
    <submittedName>
        <fullName evidence="9">NINE protein</fullName>
    </submittedName>
</protein>
<sequence length="155" mass="17507">MATSLRNTPQSSNNGKRSCQPLWPPPRTPSRRTPAMKRKKTATLLAFFLGTFGVHKFYLGLHVQGLIFLLLCFTGASTLFALYDTVVFLGMSPQKFDRIYNSKHDEPVLRTEQTGQDASMSPCALRQDFNELKELHVSGVLTDEEFLAQKQRLLT</sequence>
<dbReference type="InterPro" id="IPR018649">
    <property type="entry name" value="SHOCT"/>
</dbReference>
<dbReference type="EMBL" id="VOSL01000043">
    <property type="protein sequence ID" value="TXD36783.1"/>
    <property type="molecule type" value="Genomic_DNA"/>
</dbReference>
<dbReference type="GO" id="GO:0016020">
    <property type="term" value="C:membrane"/>
    <property type="evidence" value="ECO:0007669"/>
    <property type="project" value="UniProtKB-SubCell"/>
</dbReference>
<feature type="transmembrane region" description="Helical" evidence="6">
    <location>
        <begin position="41"/>
        <end position="59"/>
    </location>
</feature>
<feature type="region of interest" description="Disordered" evidence="5">
    <location>
        <begin position="1"/>
        <end position="36"/>
    </location>
</feature>
<dbReference type="Proteomes" id="UP000321046">
    <property type="component" value="Unassembled WGS sequence"/>
</dbReference>
<accession>A0A5C6X6G3</accession>
<evidence type="ECO:0000256" key="4">
    <source>
        <dbReference type="ARBA" id="ARBA00023136"/>
    </source>
</evidence>
<name>A0A5C6X6G3_9DELT</name>
<organism evidence="9 10">
    <name type="scientific">Lujinxingia vulgaris</name>
    <dbReference type="NCBI Taxonomy" id="2600176"/>
    <lineage>
        <taxon>Bacteria</taxon>
        <taxon>Deltaproteobacteria</taxon>
        <taxon>Bradymonadales</taxon>
        <taxon>Lujinxingiaceae</taxon>
        <taxon>Lujinxingia</taxon>
    </lineage>
</organism>
<keyword evidence="2 6" id="KW-0812">Transmembrane</keyword>
<gene>
    <name evidence="9" type="ORF">FRC96_08650</name>
</gene>
<evidence type="ECO:0000256" key="2">
    <source>
        <dbReference type="ARBA" id="ARBA00022692"/>
    </source>
</evidence>
<reference evidence="9 10" key="1">
    <citation type="submission" date="2019-08" db="EMBL/GenBank/DDBJ databases">
        <title>Bradymonadales sp. TMQ2.</title>
        <authorList>
            <person name="Liang Q."/>
        </authorList>
    </citation>
    <scope>NUCLEOTIDE SEQUENCE [LARGE SCALE GENOMIC DNA]</scope>
    <source>
        <strain evidence="9 10">TMQ2</strain>
    </source>
</reference>
<feature type="compositionally biased region" description="Polar residues" evidence="5">
    <location>
        <begin position="1"/>
        <end position="17"/>
    </location>
</feature>
<dbReference type="InterPro" id="IPR007829">
    <property type="entry name" value="TM2"/>
</dbReference>
<keyword evidence="3 6" id="KW-1133">Transmembrane helix</keyword>
<evidence type="ECO:0000259" key="7">
    <source>
        <dbReference type="Pfam" id="PF05154"/>
    </source>
</evidence>
<comment type="subcellular location">
    <subcellularLocation>
        <location evidence="1">Membrane</location>
        <topology evidence="1">Multi-pass membrane protein</topology>
    </subcellularLocation>
</comment>
<dbReference type="Pfam" id="PF05154">
    <property type="entry name" value="TM2"/>
    <property type="match status" value="1"/>
</dbReference>
<dbReference type="AlphaFoldDB" id="A0A5C6X6G3"/>
<proteinExistence type="predicted"/>
<evidence type="ECO:0000313" key="9">
    <source>
        <dbReference type="EMBL" id="TXD36783.1"/>
    </source>
</evidence>
<evidence type="ECO:0000259" key="8">
    <source>
        <dbReference type="Pfam" id="PF09851"/>
    </source>
</evidence>